<name>I1QYR6_ORYGL</name>
<dbReference type="HOGENOM" id="CLU_2487409_0_0_1"/>
<dbReference type="AlphaFoldDB" id="I1QYR6"/>
<evidence type="ECO:0000313" key="1">
    <source>
        <dbReference type="EnsemblPlants" id="ORGLA11G0065800.1"/>
    </source>
</evidence>
<reference evidence="1 2" key="2">
    <citation type="submission" date="2018-04" db="EMBL/GenBank/DDBJ databases">
        <title>OglaRS2 (Oryza glaberrima Reference Sequence Version 2).</title>
        <authorList>
            <person name="Zhang J."/>
            <person name="Kudrna D."/>
            <person name="Lee S."/>
            <person name="Talag J."/>
            <person name="Rajasekar S."/>
            <person name="Wing R.A."/>
        </authorList>
    </citation>
    <scope>NUCLEOTIDE SEQUENCE [LARGE SCALE GENOMIC DNA]</scope>
    <source>
        <strain evidence="1 2">cv. IRGC 96717</strain>
    </source>
</reference>
<keyword evidence="2" id="KW-1185">Reference proteome</keyword>
<dbReference type="OMA" id="ERTHTIM"/>
<evidence type="ECO:0000313" key="2">
    <source>
        <dbReference type="Proteomes" id="UP000007306"/>
    </source>
</evidence>
<sequence>MIVSCFLISSTFSGSSFKLVTFSDTLAMTALAASSANTLPTFLTARSTASAICSERTHTIMLQKRTTSGLRFLVSNLTYISKEKCVLSLNRTPMVSA</sequence>
<accession>I1QYR6</accession>
<protein>
    <submittedName>
        <fullName evidence="1">Uncharacterized protein</fullName>
    </submittedName>
</protein>
<dbReference type="EnsemblPlants" id="ORGLA11G0065800.1">
    <property type="protein sequence ID" value="ORGLA11G0065800.1"/>
    <property type="gene ID" value="ORGLA11G0065800"/>
</dbReference>
<reference evidence="1" key="1">
    <citation type="submission" date="2015-06" db="UniProtKB">
        <authorList>
            <consortium name="EnsemblPlants"/>
        </authorList>
    </citation>
    <scope>IDENTIFICATION</scope>
</reference>
<organism evidence="1 2">
    <name type="scientific">Oryza glaberrima</name>
    <name type="common">African rice</name>
    <dbReference type="NCBI Taxonomy" id="4538"/>
    <lineage>
        <taxon>Eukaryota</taxon>
        <taxon>Viridiplantae</taxon>
        <taxon>Streptophyta</taxon>
        <taxon>Embryophyta</taxon>
        <taxon>Tracheophyta</taxon>
        <taxon>Spermatophyta</taxon>
        <taxon>Magnoliopsida</taxon>
        <taxon>Liliopsida</taxon>
        <taxon>Poales</taxon>
        <taxon>Poaceae</taxon>
        <taxon>BOP clade</taxon>
        <taxon>Oryzoideae</taxon>
        <taxon>Oryzeae</taxon>
        <taxon>Oryzinae</taxon>
        <taxon>Oryza</taxon>
    </lineage>
</organism>
<dbReference type="Gramene" id="ORGLA11G0065800.1">
    <property type="protein sequence ID" value="ORGLA11G0065800.1"/>
    <property type="gene ID" value="ORGLA11G0065800"/>
</dbReference>
<proteinExistence type="predicted"/>
<dbReference type="Proteomes" id="UP000007306">
    <property type="component" value="Chromosome 11"/>
</dbReference>